<dbReference type="EMBL" id="RRYP01002801">
    <property type="protein sequence ID" value="TNV84405.1"/>
    <property type="molecule type" value="Genomic_DNA"/>
</dbReference>
<dbReference type="GO" id="GO:0005829">
    <property type="term" value="C:cytosol"/>
    <property type="evidence" value="ECO:0007669"/>
    <property type="project" value="TreeGrafter"/>
</dbReference>
<reference evidence="3" key="1">
    <citation type="submission" date="2019-06" db="EMBL/GenBank/DDBJ databases">
        <authorList>
            <person name="Zheng W."/>
        </authorList>
    </citation>
    <scope>NUCLEOTIDE SEQUENCE</scope>
    <source>
        <strain evidence="3">QDHG01</strain>
    </source>
</reference>
<dbReference type="SUPFAM" id="SSF53474">
    <property type="entry name" value="alpha/beta-Hydrolases"/>
    <property type="match status" value="1"/>
</dbReference>
<proteinExistence type="predicted"/>
<sequence>MCIESYIGKHKGDERCNPQTNYYISPSLAPDHVLAKFPTTRIMVPTNDPLRDESFKFTLRLAKQGIDVFLREYMYMPHGYLNFNAPMLGMKDEANETISQCIKWMSEIINGSSPRASAAKVREEYAQKRDGAGAQQTSTPTQEKPSLLVPQQPSE</sequence>
<dbReference type="PANTHER" id="PTHR23025:SF3">
    <property type="entry name" value="HORMONE-SENSITIVE LIPASE"/>
    <property type="match status" value="1"/>
</dbReference>
<feature type="domain" description="Alpha/beta hydrolase fold-3" evidence="2">
    <location>
        <begin position="17"/>
        <end position="81"/>
    </location>
</feature>
<dbReference type="Gene3D" id="3.40.50.1820">
    <property type="entry name" value="alpha/beta hydrolase"/>
    <property type="match status" value="1"/>
</dbReference>
<dbReference type="Proteomes" id="UP000785679">
    <property type="component" value="Unassembled WGS sequence"/>
</dbReference>
<dbReference type="GO" id="GO:0004806">
    <property type="term" value="F:triacylglycerol lipase activity"/>
    <property type="evidence" value="ECO:0007669"/>
    <property type="project" value="TreeGrafter"/>
</dbReference>
<feature type="compositionally biased region" description="Polar residues" evidence="1">
    <location>
        <begin position="134"/>
        <end position="155"/>
    </location>
</feature>
<gene>
    <name evidence="3" type="ORF">FGO68_gene3288</name>
</gene>
<dbReference type="OrthoDB" id="408631at2759"/>
<protein>
    <recommendedName>
        <fullName evidence="2">Alpha/beta hydrolase fold-3 domain-containing protein</fullName>
    </recommendedName>
</protein>
<dbReference type="GO" id="GO:0004771">
    <property type="term" value="F:sterol ester esterase activity"/>
    <property type="evidence" value="ECO:0007669"/>
    <property type="project" value="TreeGrafter"/>
</dbReference>
<feature type="region of interest" description="Disordered" evidence="1">
    <location>
        <begin position="114"/>
        <end position="155"/>
    </location>
</feature>
<evidence type="ECO:0000313" key="3">
    <source>
        <dbReference type="EMBL" id="TNV84405.1"/>
    </source>
</evidence>
<comment type="caution">
    <text evidence="3">The sequence shown here is derived from an EMBL/GenBank/DDBJ whole genome shotgun (WGS) entry which is preliminary data.</text>
</comment>
<name>A0A8J8P1Q6_HALGN</name>
<feature type="compositionally biased region" description="Basic and acidic residues" evidence="1">
    <location>
        <begin position="120"/>
        <end position="131"/>
    </location>
</feature>
<accession>A0A8J8P1Q6</accession>
<evidence type="ECO:0000313" key="4">
    <source>
        <dbReference type="Proteomes" id="UP000785679"/>
    </source>
</evidence>
<dbReference type="GO" id="GO:0019433">
    <property type="term" value="P:triglyceride catabolic process"/>
    <property type="evidence" value="ECO:0007669"/>
    <property type="project" value="TreeGrafter"/>
</dbReference>
<evidence type="ECO:0000259" key="2">
    <source>
        <dbReference type="Pfam" id="PF07859"/>
    </source>
</evidence>
<keyword evidence="4" id="KW-1185">Reference proteome</keyword>
<dbReference type="InterPro" id="IPR029058">
    <property type="entry name" value="AB_hydrolase_fold"/>
</dbReference>
<dbReference type="InterPro" id="IPR013094">
    <property type="entry name" value="AB_hydrolase_3"/>
</dbReference>
<dbReference type="AlphaFoldDB" id="A0A8J8P1Q6"/>
<dbReference type="PANTHER" id="PTHR23025">
    <property type="entry name" value="TRIACYLGLYCEROL LIPASE"/>
    <property type="match status" value="1"/>
</dbReference>
<dbReference type="Pfam" id="PF07859">
    <property type="entry name" value="Abhydrolase_3"/>
    <property type="match status" value="1"/>
</dbReference>
<organism evidence="3 4">
    <name type="scientific">Halteria grandinella</name>
    <dbReference type="NCBI Taxonomy" id="5974"/>
    <lineage>
        <taxon>Eukaryota</taxon>
        <taxon>Sar</taxon>
        <taxon>Alveolata</taxon>
        <taxon>Ciliophora</taxon>
        <taxon>Intramacronucleata</taxon>
        <taxon>Spirotrichea</taxon>
        <taxon>Stichotrichia</taxon>
        <taxon>Sporadotrichida</taxon>
        <taxon>Halteriidae</taxon>
        <taxon>Halteria</taxon>
    </lineage>
</organism>
<evidence type="ECO:0000256" key="1">
    <source>
        <dbReference type="SAM" id="MobiDB-lite"/>
    </source>
</evidence>